<reference evidence="2" key="1">
    <citation type="submission" date="2019-06" db="EMBL/GenBank/DDBJ databases">
        <authorList>
            <person name="Le Quere A."/>
            <person name="Colella S."/>
        </authorList>
    </citation>
    <scope>NUCLEOTIDE SEQUENCE</scope>
    <source>
        <strain evidence="2">EmedicaeMD41</strain>
    </source>
</reference>
<dbReference type="AlphaFoldDB" id="A0A508X4I3"/>
<accession>A0A508X4I3</accession>
<dbReference type="EMBL" id="CABFNB010000121">
    <property type="protein sequence ID" value="VTZ63831.1"/>
    <property type="molecule type" value="Genomic_DNA"/>
</dbReference>
<evidence type="ECO:0000313" key="2">
    <source>
        <dbReference type="EMBL" id="VTZ63831.1"/>
    </source>
</evidence>
<name>A0A508X4I3_9HYPH</name>
<protein>
    <submittedName>
        <fullName evidence="2">Uncharacterized protein</fullName>
    </submittedName>
</protein>
<gene>
    <name evidence="2" type="ORF">EMEDMD4_530037</name>
</gene>
<sequence length="138" mass="14930">MRCAFPRSTSVPGGGSSIRSSSAYTRLTPSRSSRIWFSRSRGAFSPTAVTETDAALVRLATDTFKQGLRSRPNEAPRFYAFPYETSIAVAQHYGGGIGVACRFSFFVAAGVIGIECGDNFAYACKNSCIRMHNGYDDS</sequence>
<feature type="compositionally biased region" description="Polar residues" evidence="1">
    <location>
        <begin position="7"/>
        <end position="22"/>
    </location>
</feature>
<organism evidence="2">
    <name type="scientific">Sinorhizobium medicae</name>
    <dbReference type="NCBI Taxonomy" id="110321"/>
    <lineage>
        <taxon>Bacteria</taxon>
        <taxon>Pseudomonadati</taxon>
        <taxon>Pseudomonadota</taxon>
        <taxon>Alphaproteobacteria</taxon>
        <taxon>Hyphomicrobiales</taxon>
        <taxon>Rhizobiaceae</taxon>
        <taxon>Sinorhizobium/Ensifer group</taxon>
        <taxon>Sinorhizobium</taxon>
    </lineage>
</organism>
<feature type="region of interest" description="Disordered" evidence="1">
    <location>
        <begin position="1"/>
        <end position="22"/>
    </location>
</feature>
<dbReference type="Proteomes" id="UP000507954">
    <property type="component" value="Unassembled WGS sequence"/>
</dbReference>
<proteinExistence type="predicted"/>
<evidence type="ECO:0000256" key="1">
    <source>
        <dbReference type="SAM" id="MobiDB-lite"/>
    </source>
</evidence>